<reference evidence="2" key="1">
    <citation type="submission" date="2020-02" db="EMBL/GenBank/DDBJ databases">
        <authorList>
            <person name="Meier V. D."/>
        </authorList>
    </citation>
    <scope>NUCLEOTIDE SEQUENCE</scope>
    <source>
        <strain evidence="2">AVDCRST_MAG03</strain>
    </source>
</reference>
<feature type="region of interest" description="Disordered" evidence="1">
    <location>
        <begin position="1"/>
        <end position="137"/>
    </location>
</feature>
<name>A0A6J4Q5G5_9ACTN</name>
<gene>
    <name evidence="2" type="ORF">AVDCRST_MAG03-3461</name>
</gene>
<proteinExistence type="predicted"/>
<accession>A0A6J4Q5G5</accession>
<evidence type="ECO:0000313" key="2">
    <source>
        <dbReference type="EMBL" id="CAA9435148.1"/>
    </source>
</evidence>
<feature type="compositionally biased region" description="Basic residues" evidence="1">
    <location>
        <begin position="90"/>
        <end position="106"/>
    </location>
</feature>
<feature type="compositionally biased region" description="Basic and acidic residues" evidence="1">
    <location>
        <begin position="1"/>
        <end position="12"/>
    </location>
</feature>
<feature type="non-terminal residue" evidence="2">
    <location>
        <position position="137"/>
    </location>
</feature>
<feature type="compositionally biased region" description="Basic residues" evidence="1">
    <location>
        <begin position="35"/>
        <end position="45"/>
    </location>
</feature>
<organism evidence="2">
    <name type="scientific">uncultured Rubrobacteraceae bacterium</name>
    <dbReference type="NCBI Taxonomy" id="349277"/>
    <lineage>
        <taxon>Bacteria</taxon>
        <taxon>Bacillati</taxon>
        <taxon>Actinomycetota</taxon>
        <taxon>Rubrobacteria</taxon>
        <taxon>Rubrobacterales</taxon>
        <taxon>Rubrobacteraceae</taxon>
        <taxon>environmental samples</taxon>
    </lineage>
</organism>
<dbReference type="EMBL" id="CADCUT010000209">
    <property type="protein sequence ID" value="CAA9435148.1"/>
    <property type="molecule type" value="Genomic_DNA"/>
</dbReference>
<evidence type="ECO:0000256" key="1">
    <source>
        <dbReference type="SAM" id="MobiDB-lite"/>
    </source>
</evidence>
<sequence length="137" mass="14696">VQEDSDYAKRGESNSCKRPPVARVLGDLPGGLSRAGRRGPARPRSGHGAVQLRGGRAALPGSARGRRSPCAARLGRGATDAPLHPVGRLPLRRARPHTEARRRHPAPAHEHEPGAVRPLPPVHRWTGGRNRVGRDAM</sequence>
<feature type="non-terminal residue" evidence="2">
    <location>
        <position position="1"/>
    </location>
</feature>
<protein>
    <submittedName>
        <fullName evidence="2">Uncharacterized protein</fullName>
    </submittedName>
</protein>
<dbReference type="AlphaFoldDB" id="A0A6J4Q5G5"/>